<organism evidence="2 3">
    <name type="scientific">Cyphellophora europaea (strain CBS 101466)</name>
    <name type="common">Phialophora europaea</name>
    <dbReference type="NCBI Taxonomy" id="1220924"/>
    <lineage>
        <taxon>Eukaryota</taxon>
        <taxon>Fungi</taxon>
        <taxon>Dikarya</taxon>
        <taxon>Ascomycota</taxon>
        <taxon>Pezizomycotina</taxon>
        <taxon>Eurotiomycetes</taxon>
        <taxon>Chaetothyriomycetidae</taxon>
        <taxon>Chaetothyriales</taxon>
        <taxon>Cyphellophoraceae</taxon>
        <taxon>Cyphellophora</taxon>
    </lineage>
</organism>
<evidence type="ECO:0000313" key="2">
    <source>
        <dbReference type="EMBL" id="ETN40843.1"/>
    </source>
</evidence>
<dbReference type="EMBL" id="KB822720">
    <property type="protein sequence ID" value="ETN40843.1"/>
    <property type="molecule type" value="Genomic_DNA"/>
</dbReference>
<dbReference type="VEuPathDB" id="FungiDB:HMPREF1541_05123"/>
<feature type="region of interest" description="Disordered" evidence="1">
    <location>
        <begin position="1"/>
        <end position="31"/>
    </location>
</feature>
<reference evidence="2 3" key="1">
    <citation type="submission" date="2013-03" db="EMBL/GenBank/DDBJ databases">
        <title>The Genome Sequence of Phialophora europaea CBS 101466.</title>
        <authorList>
            <consortium name="The Broad Institute Genomics Platform"/>
            <person name="Cuomo C."/>
            <person name="de Hoog S."/>
            <person name="Gorbushina A."/>
            <person name="Walker B."/>
            <person name="Young S.K."/>
            <person name="Zeng Q."/>
            <person name="Gargeya S."/>
            <person name="Fitzgerald M."/>
            <person name="Haas B."/>
            <person name="Abouelleil A."/>
            <person name="Allen A.W."/>
            <person name="Alvarado L."/>
            <person name="Arachchi H.M."/>
            <person name="Berlin A.M."/>
            <person name="Chapman S.B."/>
            <person name="Gainer-Dewar J."/>
            <person name="Goldberg J."/>
            <person name="Griggs A."/>
            <person name="Gujja S."/>
            <person name="Hansen M."/>
            <person name="Howarth C."/>
            <person name="Imamovic A."/>
            <person name="Ireland A."/>
            <person name="Larimer J."/>
            <person name="McCowan C."/>
            <person name="Murphy C."/>
            <person name="Pearson M."/>
            <person name="Poon T.W."/>
            <person name="Priest M."/>
            <person name="Roberts A."/>
            <person name="Saif S."/>
            <person name="Shea T."/>
            <person name="Sisk P."/>
            <person name="Sykes S."/>
            <person name="Wortman J."/>
            <person name="Nusbaum C."/>
            <person name="Birren B."/>
        </authorList>
    </citation>
    <scope>NUCLEOTIDE SEQUENCE [LARGE SCALE GENOMIC DNA]</scope>
    <source>
        <strain evidence="2 3">CBS 101466</strain>
    </source>
</reference>
<keyword evidence="3" id="KW-1185">Reference proteome</keyword>
<feature type="compositionally biased region" description="Polar residues" evidence="1">
    <location>
        <begin position="414"/>
        <end position="435"/>
    </location>
</feature>
<name>W2RYH3_CYPE1</name>
<feature type="region of interest" description="Disordered" evidence="1">
    <location>
        <begin position="228"/>
        <end position="251"/>
    </location>
</feature>
<dbReference type="Proteomes" id="UP000030752">
    <property type="component" value="Unassembled WGS sequence"/>
</dbReference>
<dbReference type="PANTHER" id="PTHR40130">
    <property type="entry name" value="EXPRESSED PROTEIN"/>
    <property type="match status" value="1"/>
</dbReference>
<dbReference type="GeneID" id="19972462"/>
<dbReference type="STRING" id="1220924.W2RYH3"/>
<dbReference type="PANTHER" id="PTHR40130:SF1">
    <property type="entry name" value="SPINDLE POLE BODY-ASSOCIATED PROTEIN CUT12 DOMAIN-CONTAINING PROTEIN"/>
    <property type="match status" value="1"/>
</dbReference>
<evidence type="ECO:0000256" key="1">
    <source>
        <dbReference type="SAM" id="MobiDB-lite"/>
    </source>
</evidence>
<feature type="compositionally biased region" description="Polar residues" evidence="1">
    <location>
        <begin position="110"/>
        <end position="121"/>
    </location>
</feature>
<dbReference type="OrthoDB" id="3197614at2759"/>
<dbReference type="InParanoid" id="W2RYH3"/>
<feature type="compositionally biased region" description="Low complexity" evidence="1">
    <location>
        <begin position="228"/>
        <end position="244"/>
    </location>
</feature>
<feature type="region of interest" description="Disordered" evidence="1">
    <location>
        <begin position="405"/>
        <end position="510"/>
    </location>
</feature>
<dbReference type="eggNOG" id="ENOG502S9VZ">
    <property type="taxonomic scope" value="Eukaryota"/>
</dbReference>
<evidence type="ECO:0000313" key="3">
    <source>
        <dbReference type="Proteomes" id="UP000030752"/>
    </source>
</evidence>
<proteinExistence type="predicted"/>
<protein>
    <submittedName>
        <fullName evidence="2">Uncharacterized protein</fullName>
    </submittedName>
</protein>
<dbReference type="Gene3D" id="1.20.58.80">
    <property type="entry name" value="Phosphotransferase system, lactose/cellobiose-type IIA subunit"/>
    <property type="match status" value="1"/>
</dbReference>
<dbReference type="AlphaFoldDB" id="W2RYH3"/>
<feature type="region of interest" description="Disordered" evidence="1">
    <location>
        <begin position="68"/>
        <end position="195"/>
    </location>
</feature>
<gene>
    <name evidence="2" type="ORF">HMPREF1541_05123</name>
</gene>
<feature type="compositionally biased region" description="Basic and acidic residues" evidence="1">
    <location>
        <begin position="436"/>
        <end position="481"/>
    </location>
</feature>
<dbReference type="RefSeq" id="XP_008717686.1">
    <property type="nucleotide sequence ID" value="XM_008719464.1"/>
</dbReference>
<accession>W2RYH3</accession>
<dbReference type="HOGENOM" id="CLU_034666_0_0_1"/>
<feature type="compositionally biased region" description="Basic and acidic residues" evidence="1">
    <location>
        <begin position="488"/>
        <end position="501"/>
    </location>
</feature>
<sequence>MEAAPLTLAHTHARNASLETKRSNPVAASEEHDLAATEFALAAKGSSDQEAIRILNLLEQHHKKLGEILKSAHENPATEDIEKHADSPSADAAKPHEPSTHPPRLPRSARASNRQLSSSIASELATARGIPRSHQKRSVPISPLVSNQHADGHMSQDSTQPKKPASPTPGQSTRPSWAPPLQKSDESDTAASDPSDSPFALFYNTFENIVSKMSAPLAFAGLPLAQAAPEKPAPESKPLPSKASKGPKEKAMDYSHLISNAAFRAVASNPNTPDPVPARARIEDSFYHVPTAGGTMSYAEMLSRADRDEARTFRGHNRQTSNLSNISEDDFVDASSTILADRKSVTGPPRTRRGMTDERKVDGKTMEELALENAALKHVTDTLSRRLHVFEMSSQTSTAALAQSIRSMPRSPLMTPTTSRNKPSGTSDAPDSSAGTDERTQKRIGELEDILRKSDTRAKKKEAENEKLRATVERYRDKWDSLKAGAKARREQQNKARRESEVLPEEPGEG</sequence>
<feature type="compositionally biased region" description="Polar residues" evidence="1">
    <location>
        <begin position="144"/>
        <end position="161"/>
    </location>
</feature>